<evidence type="ECO:0000313" key="3">
    <source>
        <dbReference type="Proteomes" id="UP000799776"/>
    </source>
</evidence>
<proteinExistence type="predicted"/>
<sequence length="152" mass="16454">MSTIIMSNPSAWSTMTHAMPGYHRSSKHTTVPTEDPSAPAIELEELDHHSSKPIRNNSITSISSTSTSRSNPDDDDSIQPVRRRRPPPVPIVSAAAEAATSALSANTESWRLATFVLKELIGRAKQMARTTSGPLAVNDGSLYLPTYPPTYP</sequence>
<keyword evidence="3" id="KW-1185">Reference proteome</keyword>
<dbReference type="Proteomes" id="UP000799776">
    <property type="component" value="Unassembled WGS sequence"/>
</dbReference>
<dbReference type="AlphaFoldDB" id="A0A9P4HVQ4"/>
<organism evidence="2 3">
    <name type="scientific">Saccharata proteae CBS 121410</name>
    <dbReference type="NCBI Taxonomy" id="1314787"/>
    <lineage>
        <taxon>Eukaryota</taxon>
        <taxon>Fungi</taxon>
        <taxon>Dikarya</taxon>
        <taxon>Ascomycota</taxon>
        <taxon>Pezizomycotina</taxon>
        <taxon>Dothideomycetes</taxon>
        <taxon>Dothideomycetes incertae sedis</taxon>
        <taxon>Botryosphaeriales</taxon>
        <taxon>Saccharataceae</taxon>
        <taxon>Saccharata</taxon>
    </lineage>
</organism>
<evidence type="ECO:0000256" key="1">
    <source>
        <dbReference type="SAM" id="MobiDB-lite"/>
    </source>
</evidence>
<dbReference type="EMBL" id="ML978720">
    <property type="protein sequence ID" value="KAF2087327.1"/>
    <property type="molecule type" value="Genomic_DNA"/>
</dbReference>
<evidence type="ECO:0000313" key="2">
    <source>
        <dbReference type="EMBL" id="KAF2087327.1"/>
    </source>
</evidence>
<name>A0A9P4HVQ4_9PEZI</name>
<accession>A0A9P4HVQ4</accession>
<comment type="caution">
    <text evidence="2">The sequence shown here is derived from an EMBL/GenBank/DDBJ whole genome shotgun (WGS) entry which is preliminary data.</text>
</comment>
<protein>
    <submittedName>
        <fullName evidence="2">Uncharacterized protein</fullName>
    </submittedName>
</protein>
<feature type="region of interest" description="Disordered" evidence="1">
    <location>
        <begin position="22"/>
        <end position="90"/>
    </location>
</feature>
<gene>
    <name evidence="2" type="ORF">K490DRAFT_65718</name>
</gene>
<feature type="compositionally biased region" description="Low complexity" evidence="1">
    <location>
        <begin position="53"/>
        <end position="70"/>
    </location>
</feature>
<reference evidence="2" key="1">
    <citation type="journal article" date="2020" name="Stud. Mycol.">
        <title>101 Dothideomycetes genomes: a test case for predicting lifestyles and emergence of pathogens.</title>
        <authorList>
            <person name="Haridas S."/>
            <person name="Albert R."/>
            <person name="Binder M."/>
            <person name="Bloem J."/>
            <person name="Labutti K."/>
            <person name="Salamov A."/>
            <person name="Andreopoulos B."/>
            <person name="Baker S."/>
            <person name="Barry K."/>
            <person name="Bills G."/>
            <person name="Bluhm B."/>
            <person name="Cannon C."/>
            <person name="Castanera R."/>
            <person name="Culley D."/>
            <person name="Daum C."/>
            <person name="Ezra D."/>
            <person name="Gonzalez J."/>
            <person name="Henrissat B."/>
            <person name="Kuo A."/>
            <person name="Liang C."/>
            <person name="Lipzen A."/>
            <person name="Lutzoni F."/>
            <person name="Magnuson J."/>
            <person name="Mondo S."/>
            <person name="Nolan M."/>
            <person name="Ohm R."/>
            <person name="Pangilinan J."/>
            <person name="Park H.-J."/>
            <person name="Ramirez L."/>
            <person name="Alfaro M."/>
            <person name="Sun H."/>
            <person name="Tritt A."/>
            <person name="Yoshinaga Y."/>
            <person name="Zwiers L.-H."/>
            <person name="Turgeon B."/>
            <person name="Goodwin S."/>
            <person name="Spatafora J."/>
            <person name="Crous P."/>
            <person name="Grigoriev I."/>
        </authorList>
    </citation>
    <scope>NUCLEOTIDE SEQUENCE</scope>
    <source>
        <strain evidence="2">CBS 121410</strain>
    </source>
</reference>